<dbReference type="InterPro" id="IPR001926">
    <property type="entry name" value="TrpB-like_PALP"/>
</dbReference>
<dbReference type="InterPro" id="IPR036052">
    <property type="entry name" value="TrpB-like_PALP_sf"/>
</dbReference>
<gene>
    <name evidence="6" type="primary">sbnA</name>
    <name evidence="6" type="ORF">FDA94_19020</name>
</gene>
<dbReference type="InterPro" id="IPR050214">
    <property type="entry name" value="Cys_Synth/Cystath_Beta-Synth"/>
</dbReference>
<evidence type="ECO:0000313" key="7">
    <source>
        <dbReference type="Proteomes" id="UP000308705"/>
    </source>
</evidence>
<comment type="cofactor">
    <cofactor evidence="1">
        <name>pyridoxal 5'-phosphate</name>
        <dbReference type="ChEBI" id="CHEBI:597326"/>
    </cofactor>
</comment>
<dbReference type="GO" id="GO:0016740">
    <property type="term" value="F:transferase activity"/>
    <property type="evidence" value="ECO:0007669"/>
    <property type="project" value="UniProtKB-KW"/>
</dbReference>
<dbReference type="GO" id="GO:1901605">
    <property type="term" value="P:alpha-amino acid metabolic process"/>
    <property type="evidence" value="ECO:0007669"/>
    <property type="project" value="UniProtKB-ARBA"/>
</dbReference>
<reference evidence="6 7" key="1">
    <citation type="submission" date="2019-04" db="EMBL/GenBank/DDBJ databases">
        <title>Herbidospora sp. NEAU-GS14.nov., a novel actinomycete isolated from soil.</title>
        <authorList>
            <person name="Han L."/>
        </authorList>
    </citation>
    <scope>NUCLEOTIDE SEQUENCE [LARGE SCALE GENOMIC DNA]</scope>
    <source>
        <strain evidence="6 7">NEAU-GS14</strain>
    </source>
</reference>
<evidence type="ECO:0000256" key="3">
    <source>
        <dbReference type="ARBA" id="ARBA00022679"/>
    </source>
</evidence>
<comment type="caution">
    <text evidence="6">The sequence shown here is derived from an EMBL/GenBank/DDBJ whole genome shotgun (WGS) entry which is preliminary data.</text>
</comment>
<dbReference type="SUPFAM" id="SSF53686">
    <property type="entry name" value="Tryptophan synthase beta subunit-like PLP-dependent enzymes"/>
    <property type="match status" value="1"/>
</dbReference>
<dbReference type="PANTHER" id="PTHR10314">
    <property type="entry name" value="CYSTATHIONINE BETA-SYNTHASE"/>
    <property type="match status" value="1"/>
</dbReference>
<protein>
    <submittedName>
        <fullName evidence="6">2,3-diaminopropionate biosynthesis protein SbnA</fullName>
    </submittedName>
</protein>
<keyword evidence="7" id="KW-1185">Reference proteome</keyword>
<name>A0A4U3MDI6_9ACTN</name>
<evidence type="ECO:0000259" key="5">
    <source>
        <dbReference type="Pfam" id="PF00291"/>
    </source>
</evidence>
<keyword evidence="4" id="KW-0663">Pyridoxal phosphate</keyword>
<evidence type="ECO:0000256" key="1">
    <source>
        <dbReference type="ARBA" id="ARBA00001933"/>
    </source>
</evidence>
<dbReference type="Gene3D" id="3.40.50.1100">
    <property type="match status" value="2"/>
</dbReference>
<organism evidence="6 7">
    <name type="scientific">Herbidospora galbida</name>
    <dbReference type="NCBI Taxonomy" id="2575442"/>
    <lineage>
        <taxon>Bacteria</taxon>
        <taxon>Bacillati</taxon>
        <taxon>Actinomycetota</taxon>
        <taxon>Actinomycetes</taxon>
        <taxon>Streptosporangiales</taxon>
        <taxon>Streptosporangiaceae</taxon>
        <taxon>Herbidospora</taxon>
    </lineage>
</organism>
<dbReference type="AlphaFoldDB" id="A0A4U3MDI6"/>
<dbReference type="CDD" id="cd01561">
    <property type="entry name" value="CBS_like"/>
    <property type="match status" value="1"/>
</dbReference>
<dbReference type="NCBIfam" id="TIGR03945">
    <property type="entry name" value="PLP_SbnA_fam"/>
    <property type="match status" value="1"/>
</dbReference>
<accession>A0A4U3MDI6</accession>
<evidence type="ECO:0000256" key="2">
    <source>
        <dbReference type="ARBA" id="ARBA00011738"/>
    </source>
</evidence>
<evidence type="ECO:0000256" key="4">
    <source>
        <dbReference type="ARBA" id="ARBA00022898"/>
    </source>
</evidence>
<dbReference type="Pfam" id="PF00291">
    <property type="entry name" value="PALP"/>
    <property type="match status" value="1"/>
</dbReference>
<feature type="domain" description="Tryptophan synthase beta chain-like PALP" evidence="5">
    <location>
        <begin position="9"/>
        <end position="297"/>
    </location>
</feature>
<keyword evidence="3" id="KW-0808">Transferase</keyword>
<dbReference type="InterPro" id="IPR023927">
    <property type="entry name" value="SbnA"/>
</dbReference>
<dbReference type="OrthoDB" id="9805733at2"/>
<evidence type="ECO:0000313" key="6">
    <source>
        <dbReference type="EMBL" id="TKK87245.1"/>
    </source>
</evidence>
<dbReference type="RefSeq" id="WP_137248442.1">
    <property type="nucleotide sequence ID" value="NZ_SZQA01000017.1"/>
</dbReference>
<comment type="subunit">
    <text evidence="2">Homodimer.</text>
</comment>
<dbReference type="Proteomes" id="UP000308705">
    <property type="component" value="Unassembled WGS sequence"/>
</dbReference>
<proteinExistence type="predicted"/>
<sequence length="329" mass="35350">MQTAPDGILAAIGETPLIRLDRLFPDSPVTFYGKLEGQNPGGSSKDRAALSMTLDAITTGAIVPGHTVLIESSSGNLGIALAQICRRLGIRFVCVVDPKTTTQNLALLAAYGAEVDLVTDSENGDYLPARLRRVQELLARHPHTFWTNQYANPLNAHAQESIMREVVAQLGGVPPDYMFIATGTCGTIHGCRSYSRRNGLPTRVVAVDAEGSAIFGHPRRPRLIPGHGAAIRPPLHHDDIADEVVHVGDQDCVVGCRTLATTEAILCGGSSGAVVSAADARRGRLPAGSTCVLVLPDRGERYLDTIYSDPWVNDQFGEIMHLWKRKTSC</sequence>
<dbReference type="EMBL" id="SZQA01000017">
    <property type="protein sequence ID" value="TKK87245.1"/>
    <property type="molecule type" value="Genomic_DNA"/>
</dbReference>